<evidence type="ECO:0000256" key="8">
    <source>
        <dbReference type="SAM" id="MobiDB-lite"/>
    </source>
</evidence>
<dbReference type="AlphaFoldDB" id="A0A6B8KLM2"/>
<dbReference type="PANTHER" id="PTHR30518:SF2">
    <property type="entry name" value="ENDOLYTIC MUREIN TRANSGLYCOSYLASE"/>
    <property type="match status" value="1"/>
</dbReference>
<dbReference type="CDD" id="cd08010">
    <property type="entry name" value="MltG_like"/>
    <property type="match status" value="1"/>
</dbReference>
<feature type="region of interest" description="Disordered" evidence="8">
    <location>
        <begin position="514"/>
        <end position="547"/>
    </location>
</feature>
<organism evidence="9 10">
    <name type="scientific">Methylocystis heyeri</name>
    <dbReference type="NCBI Taxonomy" id="391905"/>
    <lineage>
        <taxon>Bacteria</taxon>
        <taxon>Pseudomonadati</taxon>
        <taxon>Pseudomonadota</taxon>
        <taxon>Alphaproteobacteria</taxon>
        <taxon>Hyphomicrobiales</taxon>
        <taxon>Methylocystaceae</taxon>
        <taxon>Methylocystis</taxon>
    </lineage>
</organism>
<dbReference type="GO" id="GO:0009252">
    <property type="term" value="P:peptidoglycan biosynthetic process"/>
    <property type="evidence" value="ECO:0007669"/>
    <property type="project" value="UniProtKB-UniRule"/>
</dbReference>
<dbReference type="Gene3D" id="3.30.1490.480">
    <property type="entry name" value="Endolytic murein transglycosylase"/>
    <property type="match status" value="1"/>
</dbReference>
<keyword evidence="2 7" id="KW-0812">Transmembrane</keyword>
<comment type="subcellular location">
    <subcellularLocation>
        <location evidence="7">Cell inner membrane</location>
        <topology evidence="7">Single-pass membrane protein</topology>
    </subcellularLocation>
</comment>
<evidence type="ECO:0000256" key="5">
    <source>
        <dbReference type="ARBA" id="ARBA00023239"/>
    </source>
</evidence>
<dbReference type="Pfam" id="PF02618">
    <property type="entry name" value="YceG"/>
    <property type="match status" value="1"/>
</dbReference>
<evidence type="ECO:0000256" key="7">
    <source>
        <dbReference type="HAMAP-Rule" id="MF_02065"/>
    </source>
</evidence>
<keyword evidence="1 7" id="KW-1003">Cell membrane</keyword>
<evidence type="ECO:0000313" key="10">
    <source>
        <dbReference type="Proteomes" id="UP000309061"/>
    </source>
</evidence>
<dbReference type="EC" id="4.2.2.29" evidence="7"/>
<keyword evidence="10" id="KW-1185">Reference proteome</keyword>
<keyword evidence="6 7" id="KW-0961">Cell wall biogenesis/degradation</keyword>
<evidence type="ECO:0000256" key="4">
    <source>
        <dbReference type="ARBA" id="ARBA00023136"/>
    </source>
</evidence>
<gene>
    <name evidence="7 9" type="primary">mltG</name>
    <name evidence="9" type="ORF">H2LOC_019040</name>
</gene>
<dbReference type="Proteomes" id="UP000309061">
    <property type="component" value="Chromosome"/>
</dbReference>
<comment type="similarity">
    <text evidence="7">Belongs to the transglycosylase MltG family.</text>
</comment>
<feature type="site" description="Important for catalytic activity" evidence="7">
    <location>
        <position position="273"/>
    </location>
</feature>
<dbReference type="GO" id="GO:0005886">
    <property type="term" value="C:plasma membrane"/>
    <property type="evidence" value="ECO:0007669"/>
    <property type="project" value="UniProtKB-SubCell"/>
</dbReference>
<evidence type="ECO:0000256" key="6">
    <source>
        <dbReference type="ARBA" id="ARBA00023316"/>
    </source>
</evidence>
<dbReference type="OrthoDB" id="9814591at2"/>
<dbReference type="EMBL" id="CP046052">
    <property type="protein sequence ID" value="QGM47603.1"/>
    <property type="molecule type" value="Genomic_DNA"/>
</dbReference>
<dbReference type="GO" id="GO:0071555">
    <property type="term" value="P:cell wall organization"/>
    <property type="evidence" value="ECO:0007669"/>
    <property type="project" value="UniProtKB-KW"/>
</dbReference>
<feature type="region of interest" description="Disordered" evidence="8">
    <location>
        <begin position="1"/>
        <end position="70"/>
    </location>
</feature>
<sequence>MNDSEIGGKPAASEQEPTTRQPDGEEAAATSPGGRPSLFERGRAALFKPRAAKPSAPPPPPPRKKKRRDGTLSAMSGFLSFILVALVAGVFGLISARHVLNEPGPLHADKVVYLPPRSDAPEMIAQLEREGVIDNPTLMNISLLVSGRIGALKPGEYLFKQSVSMQEVIDELIAGRQLLHAITIPEGLTSEQILQRLRDSEVLAGDVMDTPKEGALLPETYKVARGYPRSKLIAKMQEDQRKLVDQIWARRSRDLPFRTPYELVTLASIVEKETGKAEERPHVAAVFVNRLRKGMRLQSDPTIVYGLVGGKATLGRGITRSEIDKYTPYNTYAVDGLPPGPIANPGRAALEAAANPAHSADLYFVADGTGGHVFAETLDQHNRNVVRWRQIERDTKEKPAPDVDRLTPGAAPPAPRDQHGRAGPSGRLIQLGERHEDYPPAGRMAEDDGPTHRLGKFGPEAGLMAIESFDDPSFGAAPSSRAVRPARPFFSLAEAQPRSLSTFDPVAVAAAAAASARPGDGGDIDVAPEGPDGKPVADAGPEVTSYPVSARARAEQKARAARLGLTAGSDDLPDGVVGARDAAAEAPAQMLAAASAVEGPGGQQPRRYRAIDASEGTALDPLRDRSWDLSSAKVVPASASLR</sequence>
<proteinExistence type="inferred from homology"/>
<dbReference type="HAMAP" id="MF_02065">
    <property type="entry name" value="MltG"/>
    <property type="match status" value="1"/>
</dbReference>
<feature type="region of interest" description="Disordered" evidence="8">
    <location>
        <begin position="390"/>
        <end position="430"/>
    </location>
</feature>
<reference evidence="9 10" key="1">
    <citation type="submission" date="2019-11" db="EMBL/GenBank/DDBJ databases">
        <title>The genome sequence of Methylocystis heyeri.</title>
        <authorList>
            <person name="Oshkin I.Y."/>
            <person name="Miroshnikov K."/>
            <person name="Dedysh S.N."/>
        </authorList>
    </citation>
    <scope>NUCLEOTIDE SEQUENCE [LARGE SCALE GENOMIC DNA]</scope>
    <source>
        <strain evidence="9 10">H2</strain>
    </source>
</reference>
<accession>A0A6B8KLM2</accession>
<dbReference type="GO" id="GO:0008932">
    <property type="term" value="F:lytic endotransglycosylase activity"/>
    <property type="evidence" value="ECO:0007669"/>
    <property type="project" value="UniProtKB-UniRule"/>
</dbReference>
<dbReference type="RefSeq" id="WP_136497163.1">
    <property type="nucleotide sequence ID" value="NZ_CP046052.1"/>
</dbReference>
<dbReference type="NCBIfam" id="TIGR00247">
    <property type="entry name" value="endolytic transglycosylase MltG"/>
    <property type="match status" value="1"/>
</dbReference>
<feature type="transmembrane region" description="Helical" evidence="7">
    <location>
        <begin position="72"/>
        <end position="94"/>
    </location>
</feature>
<comment type="function">
    <text evidence="7">Functions as a peptidoglycan terminase that cleaves nascent peptidoglycan strands endolytically to terminate their elongation.</text>
</comment>
<evidence type="ECO:0000256" key="3">
    <source>
        <dbReference type="ARBA" id="ARBA00022989"/>
    </source>
</evidence>
<keyword evidence="3 7" id="KW-1133">Transmembrane helix</keyword>
<feature type="compositionally biased region" description="Basic and acidic residues" evidence="8">
    <location>
        <begin position="390"/>
        <end position="405"/>
    </location>
</feature>
<dbReference type="PANTHER" id="PTHR30518">
    <property type="entry name" value="ENDOLYTIC MUREIN TRANSGLYCOSYLASE"/>
    <property type="match status" value="1"/>
</dbReference>
<evidence type="ECO:0000256" key="1">
    <source>
        <dbReference type="ARBA" id="ARBA00022475"/>
    </source>
</evidence>
<protein>
    <recommendedName>
        <fullName evidence="7">Endolytic murein transglycosylase</fullName>
        <ecNumber evidence="7">4.2.2.29</ecNumber>
    </recommendedName>
    <alternativeName>
        <fullName evidence="7">Peptidoglycan lytic transglycosylase</fullName>
    </alternativeName>
    <alternativeName>
        <fullName evidence="7">Peptidoglycan polymerization terminase</fullName>
    </alternativeName>
</protein>
<keyword evidence="5 7" id="KW-0456">Lyase</keyword>
<comment type="catalytic activity">
    <reaction evidence="7">
        <text>a peptidoglycan chain = a peptidoglycan chain with N-acetyl-1,6-anhydromuramyl-[peptide] at the reducing end + a peptidoglycan chain with N-acetylglucosamine at the non-reducing end.</text>
        <dbReference type="EC" id="4.2.2.29"/>
    </reaction>
</comment>
<evidence type="ECO:0000256" key="2">
    <source>
        <dbReference type="ARBA" id="ARBA00022692"/>
    </source>
</evidence>
<dbReference type="Gene3D" id="3.30.160.60">
    <property type="entry name" value="Classic Zinc Finger"/>
    <property type="match status" value="1"/>
</dbReference>
<keyword evidence="7" id="KW-0997">Cell inner membrane</keyword>
<name>A0A6B8KLM2_9HYPH</name>
<dbReference type="KEGG" id="mhey:H2LOC_019040"/>
<keyword evidence="4 7" id="KW-0472">Membrane</keyword>
<dbReference type="InterPro" id="IPR003770">
    <property type="entry name" value="MLTG-like"/>
</dbReference>
<evidence type="ECO:0000313" key="9">
    <source>
        <dbReference type="EMBL" id="QGM47603.1"/>
    </source>
</evidence>